<gene>
    <name evidence="1" type="ORF">DRW41_08720</name>
</gene>
<organism evidence="1 2">
    <name type="scientific">Neobacillus piezotolerans</name>
    <dbReference type="NCBI Taxonomy" id="2259171"/>
    <lineage>
        <taxon>Bacteria</taxon>
        <taxon>Bacillati</taxon>
        <taxon>Bacillota</taxon>
        <taxon>Bacilli</taxon>
        <taxon>Bacillales</taxon>
        <taxon>Bacillaceae</taxon>
        <taxon>Neobacillus</taxon>
    </lineage>
</organism>
<keyword evidence="2" id="KW-1185">Reference proteome</keyword>
<dbReference type="Proteomes" id="UP000257144">
    <property type="component" value="Unassembled WGS sequence"/>
</dbReference>
<dbReference type="RefSeq" id="WP_115451557.1">
    <property type="nucleotide sequence ID" value="NZ_QNQT01000002.1"/>
</dbReference>
<evidence type="ECO:0000313" key="2">
    <source>
        <dbReference type="Proteomes" id="UP000257144"/>
    </source>
</evidence>
<dbReference type="EMBL" id="QNQT01000002">
    <property type="protein sequence ID" value="RDU37887.1"/>
    <property type="molecule type" value="Genomic_DNA"/>
</dbReference>
<evidence type="ECO:0000313" key="1">
    <source>
        <dbReference type="EMBL" id="RDU37887.1"/>
    </source>
</evidence>
<proteinExistence type="predicted"/>
<reference evidence="1 2" key="1">
    <citation type="submission" date="2018-07" db="EMBL/GenBank/DDBJ databases">
        <title>Bacillus sp. YLB-04 draft genome sequence.</title>
        <authorList>
            <person name="Yu L."/>
            <person name="Tang X."/>
        </authorList>
    </citation>
    <scope>NUCLEOTIDE SEQUENCE [LARGE SCALE GENOMIC DNA]</scope>
    <source>
        <strain evidence="1 2">YLB-04</strain>
    </source>
</reference>
<dbReference type="OrthoDB" id="2890419at2"/>
<protein>
    <submittedName>
        <fullName evidence="1">Uncharacterized protein</fullName>
    </submittedName>
</protein>
<accession>A0A3D8GU17</accession>
<name>A0A3D8GU17_9BACI</name>
<comment type="caution">
    <text evidence="1">The sequence shown here is derived from an EMBL/GenBank/DDBJ whole genome shotgun (WGS) entry which is preliminary data.</text>
</comment>
<sequence>MRKAGFLLLLSVPFFVLLFISFVDSFTYHTEIKRAYGYIDPVSQKSIKNANLAQVREEKVSEDTKIMDEMIRTLINIKGKEVLIISFKTKDEGSLGPISVYLDKKTGEAIGMGMRK</sequence>
<dbReference type="AlphaFoldDB" id="A0A3D8GU17"/>